<feature type="region of interest" description="Disordered" evidence="5">
    <location>
        <begin position="1"/>
        <end position="30"/>
    </location>
</feature>
<dbReference type="GO" id="GO:0005737">
    <property type="term" value="C:cytoplasm"/>
    <property type="evidence" value="ECO:0007669"/>
    <property type="project" value="UniProtKB-SubCell"/>
</dbReference>
<evidence type="ECO:0000256" key="1">
    <source>
        <dbReference type="ARBA" id="ARBA00004496"/>
    </source>
</evidence>
<sequence length="394" mass="44465">MADPKYADLPGIAHGEPDTYATNDLPESDQTSDFYEEENNAVDHIDISPNEAFNKFKGKSLNANMADFSERISRRIRTGYDALTGDYELAGQGQCETPLQKYQRLKCEMQELFEEVDKFKNEKNVDNNCLVTTEQLQQALEKLTDMKLEENLGDDVISSIVDPQGAQVKKLLCQLEQFKASINEAPESHTQSDDNAIAYHLYYKPEQGRFAHTNRLAELEHRLHRLETVLGASSEKLSRLSSMTSKSNLLETAQHLSATASMLDSAQLDHIEGRLTALSQKLDSISEKRAKISDDANKDQMILELYEILKNTEGFAKILPQTIERLSSLEALHNKSTDFTKTLTQVEKLQSEMSNSINNNQALLQGVQESFAINLEEIKKAIVNFDERIKALKK</sequence>
<dbReference type="GO" id="GO:0005869">
    <property type="term" value="C:dynactin complex"/>
    <property type="evidence" value="ECO:0007669"/>
    <property type="project" value="InterPro"/>
</dbReference>
<evidence type="ECO:0008006" key="7">
    <source>
        <dbReference type="Google" id="ProtNLM"/>
    </source>
</evidence>
<dbReference type="GO" id="GO:0007017">
    <property type="term" value="P:microtubule-based process"/>
    <property type="evidence" value="ECO:0007669"/>
    <property type="project" value="InterPro"/>
</dbReference>
<dbReference type="EMBL" id="GEZM01087851">
    <property type="protein sequence ID" value="JAV58438.1"/>
    <property type="molecule type" value="Transcribed_RNA"/>
</dbReference>
<evidence type="ECO:0000256" key="4">
    <source>
        <dbReference type="ARBA" id="ARBA00023017"/>
    </source>
</evidence>
<keyword evidence="3" id="KW-0963">Cytoplasm</keyword>
<reference evidence="6" key="1">
    <citation type="journal article" date="2016" name="Sci. Rep.">
        <title>Molecular characterization of firefly nuptial gifts: a multi-omics approach sheds light on postcopulatory sexual selection.</title>
        <authorList>
            <person name="Al-Wathiqui N."/>
            <person name="Fallon T.R."/>
            <person name="South A."/>
            <person name="Weng J.K."/>
            <person name="Lewis S.M."/>
        </authorList>
    </citation>
    <scope>NUCLEOTIDE SEQUENCE</scope>
</reference>
<dbReference type="Pfam" id="PF04912">
    <property type="entry name" value="Dynamitin"/>
    <property type="match status" value="1"/>
</dbReference>
<protein>
    <recommendedName>
        <fullName evidence="7">Dynactin subunit 2</fullName>
    </recommendedName>
</protein>
<dbReference type="PANTHER" id="PTHR15346">
    <property type="entry name" value="DYNACTIN SUBUNIT"/>
    <property type="match status" value="1"/>
</dbReference>
<accession>A0A1Y1KD65</accession>
<proteinExistence type="inferred from homology"/>
<dbReference type="AlphaFoldDB" id="A0A1Y1KD65"/>
<keyword evidence="4" id="KW-0243">Dynein</keyword>
<dbReference type="InterPro" id="IPR028133">
    <property type="entry name" value="Dynamitin"/>
</dbReference>
<evidence type="ECO:0000256" key="3">
    <source>
        <dbReference type="ARBA" id="ARBA00022490"/>
    </source>
</evidence>
<evidence type="ECO:0000256" key="5">
    <source>
        <dbReference type="SAM" id="MobiDB-lite"/>
    </source>
</evidence>
<evidence type="ECO:0000313" key="6">
    <source>
        <dbReference type="EMBL" id="JAV58438.1"/>
    </source>
</evidence>
<comment type="subcellular location">
    <subcellularLocation>
        <location evidence="1">Cytoplasm</location>
    </subcellularLocation>
</comment>
<organism evidence="6">
    <name type="scientific">Photinus pyralis</name>
    <name type="common">Common eastern firefly</name>
    <name type="synonym">Lampyris pyralis</name>
    <dbReference type="NCBI Taxonomy" id="7054"/>
    <lineage>
        <taxon>Eukaryota</taxon>
        <taxon>Metazoa</taxon>
        <taxon>Ecdysozoa</taxon>
        <taxon>Arthropoda</taxon>
        <taxon>Hexapoda</taxon>
        <taxon>Insecta</taxon>
        <taxon>Pterygota</taxon>
        <taxon>Neoptera</taxon>
        <taxon>Endopterygota</taxon>
        <taxon>Coleoptera</taxon>
        <taxon>Polyphaga</taxon>
        <taxon>Elateriformia</taxon>
        <taxon>Elateroidea</taxon>
        <taxon>Lampyridae</taxon>
        <taxon>Lampyrinae</taxon>
        <taxon>Photinus</taxon>
    </lineage>
</organism>
<dbReference type="GO" id="GO:0030286">
    <property type="term" value="C:dynein complex"/>
    <property type="evidence" value="ECO:0007669"/>
    <property type="project" value="UniProtKB-KW"/>
</dbReference>
<name>A0A1Y1KD65_PHOPY</name>
<evidence type="ECO:0000256" key="2">
    <source>
        <dbReference type="ARBA" id="ARBA00006176"/>
    </source>
</evidence>
<comment type="similarity">
    <text evidence="2">Belongs to the dynactin subunit 2 family.</text>
</comment>